<organism evidence="3 4">
    <name type="scientific">Trichuris suis</name>
    <name type="common">pig whipworm</name>
    <dbReference type="NCBI Taxonomy" id="68888"/>
    <lineage>
        <taxon>Eukaryota</taxon>
        <taxon>Metazoa</taxon>
        <taxon>Ecdysozoa</taxon>
        <taxon>Nematoda</taxon>
        <taxon>Enoplea</taxon>
        <taxon>Dorylaimia</taxon>
        <taxon>Trichinellida</taxon>
        <taxon>Trichuridae</taxon>
        <taxon>Trichuris</taxon>
    </lineage>
</organism>
<dbReference type="AlphaFoldDB" id="A0A085LMD7"/>
<dbReference type="Proteomes" id="UP000030764">
    <property type="component" value="Unassembled WGS sequence"/>
</dbReference>
<dbReference type="Pfam" id="PF26215">
    <property type="entry name" value="HTH_animal"/>
    <property type="match status" value="1"/>
</dbReference>
<evidence type="ECO:0000256" key="1">
    <source>
        <dbReference type="SAM" id="MobiDB-lite"/>
    </source>
</evidence>
<sequence>MLWIDDTIGRKGTSSLWIFGRPSTNHKPDLPFRPIVSSIQSITYHLSSYLKRIMQPLVGHRGSTVTNCKAFVEQIRLFRPSSTDILVSYDVKDLFTSIPIPYTLNVLQDLLYTDQSLPQRTKLSPFQIVQLFSFCMLKGNFFHFQGRFYEQQGGAPMGSPLSPVLAEVFMEHLEDRGFSEADHTILPHIFKRYVDDIFVIIESGQEERFLTFLNELFPITISFTIEKEVAGKLPFLDSLVIRSLDCLKATVYRKPTHSDRYLHFSSHHPQAVMRAVVHGMTRRAVALCEPEFLATELKHIYNTFKDNDYPPSLVHSVMRKTLANPQKTHNRTITGPRILLPYYKGLSERIQRLGRTLNFSVCYQRGPNLRALLRGDKVRLPLKEHAGVVYAVKCSCSALYIGETGFSLTHKFREHMKHLARYNRAKQDLEGTSSPQTTHRGRPPTVHPTLAMEHALAASAVAEHAACCSGSLQTRVVCKESRLSRRRIKEAFFIRNNECINRDRGTDVSDIWTNLVNVTNCGLT</sequence>
<dbReference type="Pfam" id="PF00078">
    <property type="entry name" value="RVT_1"/>
    <property type="match status" value="1"/>
</dbReference>
<keyword evidence="4" id="KW-1185">Reference proteome</keyword>
<evidence type="ECO:0000313" key="3">
    <source>
        <dbReference type="EMBL" id="KFD46133.1"/>
    </source>
</evidence>
<dbReference type="PANTHER" id="PTHR21301:SF11">
    <property type="entry name" value="GIY-YIG DOMAIN-CONTAINING PROTEIN"/>
    <property type="match status" value="1"/>
</dbReference>
<evidence type="ECO:0000313" key="4">
    <source>
        <dbReference type="Proteomes" id="UP000030764"/>
    </source>
</evidence>
<dbReference type="EMBL" id="KL363392">
    <property type="protein sequence ID" value="KFD46133.1"/>
    <property type="molecule type" value="Genomic_DNA"/>
</dbReference>
<dbReference type="InterPro" id="IPR000477">
    <property type="entry name" value="RT_dom"/>
</dbReference>
<evidence type="ECO:0000259" key="2">
    <source>
        <dbReference type="PROSITE" id="PS50878"/>
    </source>
</evidence>
<dbReference type="InterPro" id="IPR058912">
    <property type="entry name" value="HTH_animal"/>
</dbReference>
<dbReference type="PROSITE" id="PS50878">
    <property type="entry name" value="RT_POL"/>
    <property type="match status" value="1"/>
</dbReference>
<gene>
    <name evidence="3" type="ORF">M513_12999</name>
</gene>
<protein>
    <recommendedName>
        <fullName evidence="2">Reverse transcriptase domain-containing protein</fullName>
    </recommendedName>
</protein>
<feature type="domain" description="Reverse transcriptase" evidence="2">
    <location>
        <begin position="1"/>
        <end position="266"/>
    </location>
</feature>
<proteinExistence type="predicted"/>
<name>A0A085LMD7_9BILA</name>
<feature type="region of interest" description="Disordered" evidence="1">
    <location>
        <begin position="424"/>
        <end position="445"/>
    </location>
</feature>
<dbReference type="CDD" id="cd00304">
    <property type="entry name" value="RT_like"/>
    <property type="match status" value="1"/>
</dbReference>
<reference evidence="3 4" key="1">
    <citation type="journal article" date="2014" name="Nat. Genet.">
        <title>Genome and transcriptome of the porcine whipworm Trichuris suis.</title>
        <authorList>
            <person name="Jex A.R."/>
            <person name="Nejsum P."/>
            <person name="Schwarz E.M."/>
            <person name="Hu L."/>
            <person name="Young N.D."/>
            <person name="Hall R.S."/>
            <person name="Korhonen P.K."/>
            <person name="Liao S."/>
            <person name="Thamsborg S."/>
            <person name="Xia J."/>
            <person name="Xu P."/>
            <person name="Wang S."/>
            <person name="Scheerlinck J.P."/>
            <person name="Hofmann A."/>
            <person name="Sternberg P.W."/>
            <person name="Wang J."/>
            <person name="Gasser R.B."/>
        </authorList>
    </citation>
    <scope>NUCLEOTIDE SEQUENCE [LARGE SCALE GENOMIC DNA]</scope>
    <source>
        <strain evidence="3">DCEP-RM93M</strain>
    </source>
</reference>
<dbReference type="PANTHER" id="PTHR21301">
    <property type="entry name" value="REVERSE TRANSCRIPTASE"/>
    <property type="match status" value="1"/>
</dbReference>
<accession>A0A085LMD7</accession>